<dbReference type="RefSeq" id="WP_290267094.1">
    <property type="nucleotide sequence ID" value="NZ_JAUFQQ010000005.1"/>
</dbReference>
<accession>A0ABV5FLC6</accession>
<evidence type="ECO:0000313" key="2">
    <source>
        <dbReference type="EMBL" id="MFB9064350.1"/>
    </source>
</evidence>
<evidence type="ECO:0000313" key="3">
    <source>
        <dbReference type="Proteomes" id="UP001589589"/>
    </source>
</evidence>
<feature type="transmembrane region" description="Helical" evidence="1">
    <location>
        <begin position="16"/>
        <end position="35"/>
    </location>
</feature>
<evidence type="ECO:0000256" key="1">
    <source>
        <dbReference type="SAM" id="Phobius"/>
    </source>
</evidence>
<reference evidence="2 3" key="1">
    <citation type="submission" date="2024-09" db="EMBL/GenBank/DDBJ databases">
        <authorList>
            <person name="Sun Q."/>
            <person name="Mori K."/>
        </authorList>
    </citation>
    <scope>NUCLEOTIDE SEQUENCE [LARGE SCALE GENOMIC DNA]</scope>
    <source>
        <strain evidence="2 3">CECT 7908</strain>
    </source>
</reference>
<dbReference type="PANTHER" id="PTHR30441">
    <property type="entry name" value="DUF748 DOMAIN-CONTAINING PROTEIN"/>
    <property type="match status" value="1"/>
</dbReference>
<name>A0ABV5FLC6_9FLAO</name>
<organism evidence="2 3">
    <name type="scientific">Flavobacterium branchiarum</name>
    <dbReference type="NCBI Taxonomy" id="1114870"/>
    <lineage>
        <taxon>Bacteria</taxon>
        <taxon>Pseudomonadati</taxon>
        <taxon>Bacteroidota</taxon>
        <taxon>Flavobacteriia</taxon>
        <taxon>Flavobacteriales</taxon>
        <taxon>Flavobacteriaceae</taxon>
        <taxon>Flavobacterium</taxon>
    </lineage>
</organism>
<dbReference type="InterPro" id="IPR052894">
    <property type="entry name" value="AsmA-related"/>
</dbReference>
<keyword evidence="1" id="KW-0812">Transmembrane</keyword>
<keyword evidence="1" id="KW-0472">Membrane</keyword>
<proteinExistence type="predicted"/>
<gene>
    <name evidence="2" type="ORF">ACFFUQ_09970</name>
</gene>
<keyword evidence="3" id="KW-1185">Reference proteome</keyword>
<dbReference type="EMBL" id="JBHMEX010000031">
    <property type="protein sequence ID" value="MFB9064350.1"/>
    <property type="molecule type" value="Genomic_DNA"/>
</dbReference>
<protein>
    <submittedName>
        <fullName evidence="2">AsmA-like C-terminal region-containing protein</fullName>
    </submittedName>
</protein>
<dbReference type="Proteomes" id="UP001589589">
    <property type="component" value="Unassembled WGS sequence"/>
</dbReference>
<dbReference type="PANTHER" id="PTHR30441:SF8">
    <property type="entry name" value="DUF748 DOMAIN-CONTAINING PROTEIN"/>
    <property type="match status" value="1"/>
</dbReference>
<keyword evidence="1" id="KW-1133">Transmembrane helix</keyword>
<sequence length="924" mass="103658">MANSNLKPILYRIVKYIGIGLVVILALLFITPYVFSDKIKEEIKKTANKKLNAELNYSDATISFFHHFPSLTLTLNDLKLNGSAPFQKENFVTAKEVSFGINISSLIFGETVSIDQIYLSNSFINVKVNKNGEANYNVYKSSEAEKTAESGNEDSSLKLEKIVIINSKIVYDDLSTKLHFDIFGFNYTGKGDLSKDIFDLYSKAKIEKLNILYENEPYLMNKKVDADLITKVNINSLSFLFEQNNLKINQLIVDFKGKFDFLKDGYNIDFIVKSDNSQLHDVFTAFPPKFITWLSKTDLKGNTNLLLTLKGKYIASQNIAPDLNVDLKINDGFVNYNKSSFPVSNLNLDVNTKLPSLNPDLLIVDAKNLALNINKDHLKSKFYVKGVNTPEVDVDLNSQIDLEKLTQALGIPDIELKGNLTGHVKAKGIFDLKKKLFPVTSGSIDLKNGYIKTKYYPNPITDINIVSKIDNKKGTFDDLKVKLAPAQITFEGKPFFITADLSNFNDLAYDIKAKGELDISKIYRVFSQKGLDLDGSIKADLVLKGKQSDAEKGNYSKLNNKGTLAIKNIGIVSEYLPKKFIIKEGIFKINQDKMFFKNFMSTYGQSDFKMNGYLQNVFNFMTTKNGVLKGSFTINSKYINVDEFMSSTTIETSNTTESISTKTIETPKVEVTQTGVIIIPKNFNLQFQANAQKVNFDKLALNNAKGNLKMNKGILTMQNTGFNLIGCDVTMDATYQSLTMKKALFDYSIKATDFDVKKAYNEIEMFRKMASAAEKAQGTVSLDYKLKGRLNANMEPVYPSIVGEGVISVKDIKLYGMKMFNAVSKTTNHEAIKNPQITKVDIKSSIKNNIITLERFKFKFAGFRPRIEGTTSLDGKLNIKMRLGLPPLGIIGIPMIIKGTKDNPKIKIGRKSEDLEETQDTEDK</sequence>
<comment type="caution">
    <text evidence="2">The sequence shown here is derived from an EMBL/GenBank/DDBJ whole genome shotgun (WGS) entry which is preliminary data.</text>
</comment>